<feature type="compositionally biased region" description="Polar residues" evidence="1">
    <location>
        <begin position="1"/>
        <end position="30"/>
    </location>
</feature>
<evidence type="ECO:0000256" key="1">
    <source>
        <dbReference type="SAM" id="MobiDB-lite"/>
    </source>
</evidence>
<dbReference type="AlphaFoldDB" id="A0A1X2GB37"/>
<keyword evidence="3" id="KW-1185">Reference proteome</keyword>
<organism evidence="2 3">
    <name type="scientific">Hesseltinella vesiculosa</name>
    <dbReference type="NCBI Taxonomy" id="101127"/>
    <lineage>
        <taxon>Eukaryota</taxon>
        <taxon>Fungi</taxon>
        <taxon>Fungi incertae sedis</taxon>
        <taxon>Mucoromycota</taxon>
        <taxon>Mucoromycotina</taxon>
        <taxon>Mucoromycetes</taxon>
        <taxon>Mucorales</taxon>
        <taxon>Cunninghamellaceae</taxon>
        <taxon>Hesseltinella</taxon>
    </lineage>
</organism>
<feature type="region of interest" description="Disordered" evidence="1">
    <location>
        <begin position="139"/>
        <end position="207"/>
    </location>
</feature>
<feature type="compositionally biased region" description="Pro residues" evidence="1">
    <location>
        <begin position="74"/>
        <end position="84"/>
    </location>
</feature>
<reference evidence="2 3" key="1">
    <citation type="submission" date="2016-07" db="EMBL/GenBank/DDBJ databases">
        <title>Pervasive Adenine N6-methylation of Active Genes in Fungi.</title>
        <authorList>
            <consortium name="DOE Joint Genome Institute"/>
            <person name="Mondo S.J."/>
            <person name="Dannebaum R.O."/>
            <person name="Kuo R.C."/>
            <person name="Labutti K."/>
            <person name="Haridas S."/>
            <person name="Kuo A."/>
            <person name="Salamov A."/>
            <person name="Ahrendt S.R."/>
            <person name="Lipzen A."/>
            <person name="Sullivan W."/>
            <person name="Andreopoulos W.B."/>
            <person name="Clum A."/>
            <person name="Lindquist E."/>
            <person name="Daum C."/>
            <person name="Ramamoorthy G.K."/>
            <person name="Gryganskyi A."/>
            <person name="Culley D."/>
            <person name="Magnuson J.K."/>
            <person name="James T.Y."/>
            <person name="O'Malley M.A."/>
            <person name="Stajich J.E."/>
            <person name="Spatafora J.W."/>
            <person name="Visel A."/>
            <person name="Grigoriev I.V."/>
        </authorList>
    </citation>
    <scope>NUCLEOTIDE SEQUENCE [LARGE SCALE GENOMIC DNA]</scope>
    <source>
        <strain evidence="2 3">NRRL 3301</strain>
    </source>
</reference>
<comment type="caution">
    <text evidence="2">The sequence shown here is derived from an EMBL/GenBank/DDBJ whole genome shotgun (WGS) entry which is preliminary data.</text>
</comment>
<name>A0A1X2GB37_9FUNG</name>
<evidence type="ECO:0000313" key="2">
    <source>
        <dbReference type="EMBL" id="ORX49531.1"/>
    </source>
</evidence>
<protein>
    <submittedName>
        <fullName evidence="2">Uncharacterized protein</fullName>
    </submittedName>
</protein>
<dbReference type="EMBL" id="MCGT01000026">
    <property type="protein sequence ID" value="ORX49531.1"/>
    <property type="molecule type" value="Genomic_DNA"/>
</dbReference>
<dbReference type="Proteomes" id="UP000242146">
    <property type="component" value="Unassembled WGS sequence"/>
</dbReference>
<proteinExistence type="predicted"/>
<sequence>MASSLESDSSATQPDLTTSSRRSKWKQTLSEKAARHSLFGSTGRSIDNKDPSKTNRATPAPMPAHTASPAISIKPPPVPTPPVPTHRWLLKTTLETDHRQHRRPVSAQPPPRSPTTVPSVQRHTSLRLQAAASAVAYQEDLNPHWQTHRPDAPSLPLPTNHIASLFYNDNDRSATESWQPSSPPPSSDAAVSSQWTAPEFDDPWRVK</sequence>
<gene>
    <name evidence="2" type="ORF">DM01DRAFT_1409500</name>
</gene>
<feature type="region of interest" description="Disordered" evidence="1">
    <location>
        <begin position="1"/>
        <end position="123"/>
    </location>
</feature>
<accession>A0A1X2GB37</accession>
<evidence type="ECO:0000313" key="3">
    <source>
        <dbReference type="Proteomes" id="UP000242146"/>
    </source>
</evidence>